<organism evidence="1 2">
    <name type="scientific">Coptis chinensis</name>
    <dbReference type="NCBI Taxonomy" id="261450"/>
    <lineage>
        <taxon>Eukaryota</taxon>
        <taxon>Viridiplantae</taxon>
        <taxon>Streptophyta</taxon>
        <taxon>Embryophyta</taxon>
        <taxon>Tracheophyta</taxon>
        <taxon>Spermatophyta</taxon>
        <taxon>Magnoliopsida</taxon>
        <taxon>Ranunculales</taxon>
        <taxon>Ranunculaceae</taxon>
        <taxon>Coptidoideae</taxon>
        <taxon>Coptis</taxon>
    </lineage>
</organism>
<comment type="caution">
    <text evidence="1">The sequence shown here is derived from an EMBL/GenBank/DDBJ whole genome shotgun (WGS) entry which is preliminary data.</text>
</comment>
<dbReference type="GO" id="GO:0005634">
    <property type="term" value="C:nucleus"/>
    <property type="evidence" value="ECO:0007669"/>
    <property type="project" value="TreeGrafter"/>
</dbReference>
<dbReference type="Proteomes" id="UP000631114">
    <property type="component" value="Unassembled WGS sequence"/>
</dbReference>
<evidence type="ECO:0008006" key="3">
    <source>
        <dbReference type="Google" id="ProtNLM"/>
    </source>
</evidence>
<dbReference type="GO" id="GO:0006355">
    <property type="term" value="P:regulation of DNA-templated transcription"/>
    <property type="evidence" value="ECO:0007669"/>
    <property type="project" value="InterPro"/>
</dbReference>
<gene>
    <name evidence="1" type="ORF">IFM89_022799</name>
</gene>
<dbReference type="EMBL" id="JADFTS010000004">
    <property type="protein sequence ID" value="KAF9610519.1"/>
    <property type="molecule type" value="Genomic_DNA"/>
</dbReference>
<dbReference type="OrthoDB" id="298344at2759"/>
<evidence type="ECO:0000313" key="2">
    <source>
        <dbReference type="Proteomes" id="UP000631114"/>
    </source>
</evidence>
<proteinExistence type="predicted"/>
<protein>
    <recommendedName>
        <fullName evidence="3">WHIM2 domain-containing protein</fullName>
    </recommendedName>
</protein>
<keyword evidence="2" id="KW-1185">Reference proteome</keyword>
<reference evidence="1 2" key="1">
    <citation type="submission" date="2020-10" db="EMBL/GenBank/DDBJ databases">
        <title>The Coptis chinensis genome and diversification of protoberbering-type alkaloids.</title>
        <authorList>
            <person name="Wang B."/>
            <person name="Shu S."/>
            <person name="Song C."/>
            <person name="Liu Y."/>
        </authorList>
    </citation>
    <scope>NUCLEOTIDE SEQUENCE [LARGE SCALE GENOMIC DNA]</scope>
    <source>
        <strain evidence="1">HL-2020</strain>
        <tissue evidence="1">Leaf</tissue>
    </source>
</reference>
<dbReference type="AlphaFoldDB" id="A0A835I4U9"/>
<evidence type="ECO:0000313" key="1">
    <source>
        <dbReference type="EMBL" id="KAF9610519.1"/>
    </source>
</evidence>
<name>A0A835I4U9_9MAGN</name>
<dbReference type="PANTHER" id="PTHR31169">
    <property type="entry name" value="OS05G0300700 PROTEIN"/>
    <property type="match status" value="1"/>
</dbReference>
<sequence length="314" mass="35258">MRPAVYELKNTREIQNTNIGADIPLPQGIDLKHLAGIDLPAEDVGHALQFLEFCTAFGQDSGEEYCSLLISSRDFYLDKKLLGNSWLQALGKCISESECSFDEVPSNCFIRDSSGYYILDSSKKLRLLNFLCDEALCTVELRTWIDEQNSKVLEKEKEPKQKVLIAKEKEKQVKQQMQDEMERAIISGDPLTISGRDALVSKMKVEAEKAHAEVLEALNMISKNKQSSDAVKTEPMFFDGKGHVFWRLKSYSGKADILVQDVGSLGSITAEEKWFAIEAEQKGMVENYISSRGKRIRLQNATSVPTPEISYSPS</sequence>
<dbReference type="PANTHER" id="PTHR31169:SF8">
    <property type="entry name" value="ZINC-FINGER DOMAIN OF MONOAMINE-OXIDASE A REPRESSOR R1 PROTEIN"/>
    <property type="match status" value="1"/>
</dbReference>
<dbReference type="InterPro" id="IPR040221">
    <property type="entry name" value="CDCA7/CDA7L"/>
</dbReference>
<accession>A0A835I4U9</accession>